<dbReference type="EMBL" id="GBRD01009793">
    <property type="protein sequence ID" value="JAG56031.1"/>
    <property type="molecule type" value="Transcribed_RNA"/>
</dbReference>
<keyword evidence="5 9" id="KW-0999">Mitochondrion inner membrane</keyword>
<keyword evidence="7 9" id="KW-0496">Mitochondrion</keyword>
<evidence type="ECO:0000256" key="4">
    <source>
        <dbReference type="ARBA" id="ARBA00022692"/>
    </source>
</evidence>
<evidence type="ECO:0000256" key="1">
    <source>
        <dbReference type="ARBA" id="ARBA00002689"/>
    </source>
</evidence>
<proteinExistence type="inferred from homology"/>
<protein>
    <recommendedName>
        <fullName evidence="9">MICOS complex subunit MIC10</fullName>
    </recommendedName>
</protein>
<feature type="transmembrane region" description="Helical" evidence="9">
    <location>
        <begin position="12"/>
        <end position="33"/>
    </location>
</feature>
<comment type="subcellular location">
    <subcellularLocation>
        <location evidence="2 9">Mitochondrion inner membrane</location>
        <topology evidence="2 9">Single-pass membrane protein</topology>
    </subcellularLocation>
</comment>
<accession>A0A0K8SS83</accession>
<organism evidence="11">
    <name type="scientific">Lygus hesperus</name>
    <name type="common">Western plant bug</name>
    <dbReference type="NCBI Taxonomy" id="30085"/>
    <lineage>
        <taxon>Eukaryota</taxon>
        <taxon>Metazoa</taxon>
        <taxon>Ecdysozoa</taxon>
        <taxon>Arthropoda</taxon>
        <taxon>Hexapoda</taxon>
        <taxon>Insecta</taxon>
        <taxon>Pterygota</taxon>
        <taxon>Neoptera</taxon>
        <taxon>Paraneoptera</taxon>
        <taxon>Hemiptera</taxon>
        <taxon>Heteroptera</taxon>
        <taxon>Panheteroptera</taxon>
        <taxon>Cimicomorpha</taxon>
        <taxon>Miridae</taxon>
        <taxon>Mirini</taxon>
        <taxon>Lygus</taxon>
    </lineage>
</organism>
<dbReference type="PANTHER" id="PTHR21304">
    <property type="entry name" value="MICOS COMPLEX SUBUNIT MIC10"/>
    <property type="match status" value="1"/>
</dbReference>
<dbReference type="GO" id="GO:0061617">
    <property type="term" value="C:MICOS complex"/>
    <property type="evidence" value="ECO:0007669"/>
    <property type="project" value="UniProtKB-UniRule"/>
</dbReference>
<feature type="region of interest" description="Disordered" evidence="10">
    <location>
        <begin position="70"/>
        <end position="139"/>
    </location>
</feature>
<comment type="function">
    <text evidence="1 9">Component of the MICOS complex, a large protein complex of the mitochondrial inner membrane that plays crucial roles in the maintenance of crista junctions, inner membrane architecture, and formation of contact sites to the outer membrane.</text>
</comment>
<name>A0A0K8SS83_LYGHE</name>
<reference evidence="11" key="1">
    <citation type="submission" date="2014-09" db="EMBL/GenBank/DDBJ databases">
        <authorList>
            <person name="Magalhaes I.L.F."/>
            <person name="Oliveira U."/>
            <person name="Santos F.R."/>
            <person name="Vidigal T.H.D.A."/>
            <person name="Brescovit A.D."/>
            <person name="Santos A.J."/>
        </authorList>
    </citation>
    <scope>NUCLEOTIDE SEQUENCE</scope>
</reference>
<keyword evidence="4 9" id="KW-0812">Transmembrane</keyword>
<keyword evidence="6 9" id="KW-1133">Transmembrane helix</keyword>
<evidence type="ECO:0000256" key="2">
    <source>
        <dbReference type="ARBA" id="ARBA00004434"/>
    </source>
</evidence>
<dbReference type="InterPro" id="IPR007512">
    <property type="entry name" value="Mic10"/>
</dbReference>
<comment type="subunit">
    <text evidence="9">Component of the mitochondrial contact site and cristae organizing system (MICOS) complex.</text>
</comment>
<dbReference type="PANTHER" id="PTHR21304:SF0">
    <property type="entry name" value="MICOS COMPLEX SUBUNIT MIC10"/>
    <property type="match status" value="1"/>
</dbReference>
<evidence type="ECO:0000256" key="7">
    <source>
        <dbReference type="ARBA" id="ARBA00023128"/>
    </source>
</evidence>
<evidence type="ECO:0000256" key="3">
    <source>
        <dbReference type="ARBA" id="ARBA00006792"/>
    </source>
</evidence>
<evidence type="ECO:0000256" key="10">
    <source>
        <dbReference type="SAM" id="MobiDB-lite"/>
    </source>
</evidence>
<evidence type="ECO:0000256" key="8">
    <source>
        <dbReference type="ARBA" id="ARBA00023136"/>
    </source>
</evidence>
<evidence type="ECO:0000256" key="5">
    <source>
        <dbReference type="ARBA" id="ARBA00022792"/>
    </source>
</evidence>
<sequence length="139" mass="15473">MDHAKKVDRCLLHALKSIGLGLAVGLVASTVIFKRKRWAFIMATGYGLGSAIAGCDFELFHKENLDPCEEAKKRKEEKELKKIAKEGKKQGDDKPKNLENKGKEPVELSKKDKTPPAKELNKKDDKAGKAEDDKKAKNK</sequence>
<dbReference type="AlphaFoldDB" id="A0A0K8SS83"/>
<evidence type="ECO:0000256" key="9">
    <source>
        <dbReference type="RuleBase" id="RU363011"/>
    </source>
</evidence>
<dbReference type="Pfam" id="PF04418">
    <property type="entry name" value="DUF543"/>
    <property type="match status" value="1"/>
</dbReference>
<comment type="similarity">
    <text evidence="3 9">Belongs to the MICOS complex subunit Mic10 family.</text>
</comment>
<keyword evidence="8 9" id="KW-0472">Membrane</keyword>
<evidence type="ECO:0000256" key="6">
    <source>
        <dbReference type="ARBA" id="ARBA00022989"/>
    </source>
</evidence>
<evidence type="ECO:0000313" key="11">
    <source>
        <dbReference type="EMBL" id="JAG56031.1"/>
    </source>
</evidence>